<dbReference type="AlphaFoldDB" id="Q0RDD8"/>
<organism evidence="2 3">
    <name type="scientific">Frankia alni (strain DSM 45986 / CECT 9034 / ACN14a)</name>
    <dbReference type="NCBI Taxonomy" id="326424"/>
    <lineage>
        <taxon>Bacteria</taxon>
        <taxon>Bacillati</taxon>
        <taxon>Actinomycetota</taxon>
        <taxon>Actinomycetes</taxon>
        <taxon>Frankiales</taxon>
        <taxon>Frankiaceae</taxon>
        <taxon>Frankia</taxon>
    </lineage>
</organism>
<sequence length="55" mass="5766">MRTASATSSATPSPVPMGVTLKATSMRQTYHADAAPTIAPTLRHAPATLTKRMGR</sequence>
<proteinExistence type="predicted"/>
<name>Q0RDD8_FRAAA</name>
<gene>
    <name evidence="2" type="ordered locus">FRAAL5906</name>
</gene>
<dbReference type="EMBL" id="CT573213">
    <property type="protein sequence ID" value="CAJ64531.1"/>
    <property type="molecule type" value="Genomic_DNA"/>
</dbReference>
<accession>Q0RDD8</accession>
<feature type="region of interest" description="Disordered" evidence="1">
    <location>
        <begin position="36"/>
        <end position="55"/>
    </location>
</feature>
<dbReference type="HOGENOM" id="CLU_3025659_0_0_11"/>
<protein>
    <submittedName>
        <fullName evidence="2">Uncharacterized protein</fullName>
    </submittedName>
</protein>
<dbReference type="KEGG" id="fal:FRAAL5906"/>
<evidence type="ECO:0000313" key="2">
    <source>
        <dbReference type="EMBL" id="CAJ64531.1"/>
    </source>
</evidence>
<dbReference type="Proteomes" id="UP000000657">
    <property type="component" value="Chromosome"/>
</dbReference>
<keyword evidence="3" id="KW-1185">Reference proteome</keyword>
<evidence type="ECO:0000256" key="1">
    <source>
        <dbReference type="SAM" id="MobiDB-lite"/>
    </source>
</evidence>
<dbReference type="STRING" id="326424.FRAAL5906"/>
<reference evidence="2 3" key="1">
    <citation type="journal article" date="2007" name="Genome Res.">
        <title>Genome characteristics of facultatively symbiotic Frankia sp. strains reflect host range and host plant biogeography.</title>
        <authorList>
            <person name="Normand P."/>
            <person name="Lapierre P."/>
            <person name="Tisa L.S."/>
            <person name="Gogarten J.P."/>
            <person name="Alloisio N."/>
            <person name="Bagnarol E."/>
            <person name="Bassi C.A."/>
            <person name="Berry A.M."/>
            <person name="Bickhart D.M."/>
            <person name="Choisne N."/>
            <person name="Couloux A."/>
            <person name="Cournoyer B."/>
            <person name="Cruveiller S."/>
            <person name="Daubin V."/>
            <person name="Demange N."/>
            <person name="Francino M.P."/>
            <person name="Goltsman E."/>
            <person name="Huang Y."/>
            <person name="Kopp O.R."/>
            <person name="Labarre L."/>
            <person name="Lapidus A."/>
            <person name="Lavire C."/>
            <person name="Marechal J."/>
            <person name="Martinez M."/>
            <person name="Mastronunzio J.E."/>
            <person name="Mullin B.C."/>
            <person name="Niemann J."/>
            <person name="Pujic P."/>
            <person name="Rawnsley T."/>
            <person name="Rouy Z."/>
            <person name="Schenowitz C."/>
            <person name="Sellstedt A."/>
            <person name="Tavares F."/>
            <person name="Tomkins J.P."/>
            <person name="Vallenet D."/>
            <person name="Valverde C."/>
            <person name="Wall L.G."/>
            <person name="Wang Y."/>
            <person name="Medigue C."/>
            <person name="Benson D.R."/>
        </authorList>
    </citation>
    <scope>NUCLEOTIDE SEQUENCE [LARGE SCALE GENOMIC DNA]</scope>
    <source>
        <strain evidence="3">DSM 45986 / CECT 9034 / ACN14a</strain>
    </source>
</reference>
<evidence type="ECO:0000313" key="3">
    <source>
        <dbReference type="Proteomes" id="UP000000657"/>
    </source>
</evidence>